<proteinExistence type="predicted"/>
<feature type="region of interest" description="Disordered" evidence="1">
    <location>
        <begin position="1"/>
        <end position="114"/>
    </location>
</feature>
<feature type="compositionally biased region" description="Polar residues" evidence="1">
    <location>
        <begin position="97"/>
        <end position="114"/>
    </location>
</feature>
<sequence>MPGGSDAVSNPGTNESFDALIDLLGSDDVVQDPRFGNPSNHGLRDDDGKLHLGKIHTFFSGGQDDGEHHAVPVPSGDDLEEQSEIDHSSPEGDKSPVQRSSPASPQNIAGDNIRNNHPLDTQILIDLESDLLSPLVVGVCLTVPIH</sequence>
<dbReference type="AlphaFoldDB" id="A0A0C3F4G5"/>
<dbReference type="HOGENOM" id="CLU_1778197_0_0_1"/>
<feature type="compositionally biased region" description="Basic and acidic residues" evidence="1">
    <location>
        <begin position="84"/>
        <end position="96"/>
    </location>
</feature>
<reference evidence="2 3" key="1">
    <citation type="submission" date="2014-04" db="EMBL/GenBank/DDBJ databases">
        <authorList>
            <consortium name="DOE Joint Genome Institute"/>
            <person name="Kuo A."/>
            <person name="Tarkka M."/>
            <person name="Buscot F."/>
            <person name="Kohler A."/>
            <person name="Nagy L.G."/>
            <person name="Floudas D."/>
            <person name="Copeland A."/>
            <person name="Barry K.W."/>
            <person name="Cichocki N."/>
            <person name="Veneault-Fourrey C."/>
            <person name="LaButti K."/>
            <person name="Lindquist E.A."/>
            <person name="Lipzen A."/>
            <person name="Lundell T."/>
            <person name="Morin E."/>
            <person name="Murat C."/>
            <person name="Sun H."/>
            <person name="Tunlid A."/>
            <person name="Henrissat B."/>
            <person name="Grigoriev I.V."/>
            <person name="Hibbett D.S."/>
            <person name="Martin F."/>
            <person name="Nordberg H.P."/>
            <person name="Cantor M.N."/>
            <person name="Hua S.X."/>
        </authorList>
    </citation>
    <scope>NUCLEOTIDE SEQUENCE [LARGE SCALE GENOMIC DNA]</scope>
    <source>
        <strain evidence="2 3">F 1598</strain>
    </source>
</reference>
<organism evidence="2 3">
    <name type="scientific">Piloderma croceum (strain F 1598)</name>
    <dbReference type="NCBI Taxonomy" id="765440"/>
    <lineage>
        <taxon>Eukaryota</taxon>
        <taxon>Fungi</taxon>
        <taxon>Dikarya</taxon>
        <taxon>Basidiomycota</taxon>
        <taxon>Agaricomycotina</taxon>
        <taxon>Agaricomycetes</taxon>
        <taxon>Agaricomycetidae</taxon>
        <taxon>Atheliales</taxon>
        <taxon>Atheliaceae</taxon>
        <taxon>Piloderma</taxon>
    </lineage>
</organism>
<gene>
    <name evidence="2" type="ORF">PILCRDRAFT_827841</name>
</gene>
<evidence type="ECO:0000313" key="3">
    <source>
        <dbReference type="Proteomes" id="UP000054166"/>
    </source>
</evidence>
<reference evidence="3" key="2">
    <citation type="submission" date="2015-01" db="EMBL/GenBank/DDBJ databases">
        <title>Evolutionary Origins and Diversification of the Mycorrhizal Mutualists.</title>
        <authorList>
            <consortium name="DOE Joint Genome Institute"/>
            <consortium name="Mycorrhizal Genomics Consortium"/>
            <person name="Kohler A."/>
            <person name="Kuo A."/>
            <person name="Nagy L.G."/>
            <person name="Floudas D."/>
            <person name="Copeland A."/>
            <person name="Barry K.W."/>
            <person name="Cichocki N."/>
            <person name="Veneault-Fourrey C."/>
            <person name="LaButti K."/>
            <person name="Lindquist E.A."/>
            <person name="Lipzen A."/>
            <person name="Lundell T."/>
            <person name="Morin E."/>
            <person name="Murat C."/>
            <person name="Riley R."/>
            <person name="Ohm R."/>
            <person name="Sun H."/>
            <person name="Tunlid A."/>
            <person name="Henrissat B."/>
            <person name="Grigoriev I.V."/>
            <person name="Hibbett D.S."/>
            <person name="Martin F."/>
        </authorList>
    </citation>
    <scope>NUCLEOTIDE SEQUENCE [LARGE SCALE GENOMIC DNA]</scope>
    <source>
        <strain evidence="3">F 1598</strain>
    </source>
</reference>
<dbReference type="OrthoDB" id="3242558at2759"/>
<evidence type="ECO:0000256" key="1">
    <source>
        <dbReference type="SAM" id="MobiDB-lite"/>
    </source>
</evidence>
<feature type="compositionally biased region" description="Polar residues" evidence="1">
    <location>
        <begin position="7"/>
        <end position="16"/>
    </location>
</feature>
<protein>
    <submittedName>
        <fullName evidence="2">Uncharacterized protein</fullName>
    </submittedName>
</protein>
<dbReference type="EMBL" id="KN833055">
    <property type="protein sequence ID" value="KIM74781.1"/>
    <property type="molecule type" value="Genomic_DNA"/>
</dbReference>
<dbReference type="InParanoid" id="A0A0C3F4G5"/>
<name>A0A0C3F4G5_PILCF</name>
<dbReference type="Proteomes" id="UP000054166">
    <property type="component" value="Unassembled WGS sequence"/>
</dbReference>
<keyword evidence="3" id="KW-1185">Reference proteome</keyword>
<evidence type="ECO:0000313" key="2">
    <source>
        <dbReference type="EMBL" id="KIM74781.1"/>
    </source>
</evidence>
<accession>A0A0C3F4G5</accession>